<name>A0A174WNG5_9BACE</name>
<dbReference type="PANTHER" id="PTHR36180">
    <property type="entry name" value="DNA-BINDING PROTEIN-RELATED-RELATED"/>
    <property type="match status" value="1"/>
</dbReference>
<accession>A0A174WNG5</accession>
<dbReference type="GO" id="GO:0003677">
    <property type="term" value="F:DNA binding"/>
    <property type="evidence" value="ECO:0007669"/>
    <property type="project" value="InterPro"/>
</dbReference>
<organism evidence="2 3">
    <name type="scientific">Bacteroides caccae</name>
    <dbReference type="NCBI Taxonomy" id="47678"/>
    <lineage>
        <taxon>Bacteria</taxon>
        <taxon>Pseudomonadati</taxon>
        <taxon>Bacteroidota</taxon>
        <taxon>Bacteroidia</taxon>
        <taxon>Bacteroidales</taxon>
        <taxon>Bacteroidaceae</taxon>
        <taxon>Bacteroides</taxon>
    </lineage>
</organism>
<dbReference type="SMART" id="SM01040">
    <property type="entry name" value="Bro-N"/>
    <property type="match status" value="1"/>
</dbReference>
<dbReference type="RefSeq" id="WP_005805165.1">
    <property type="nucleotide sequence ID" value="NZ_CAXYLJ010000027.1"/>
</dbReference>
<sequence>MNKISVFEHPEFGRIRTLDIDGKIWFCASDIASALGYANPRDAVARHCKPIGVAIYDTPTRSAVQKIKYINEGNVYRLIAGSKLPAAEKFESWIFDELVPETLKNGGYILGKNGETDNELLARAVLLAQSKIKARDEHISQLQQANSLAFLKLKLQAPKVAYYDKVLQSQSTYTTTQIAKELGMSAGALNKRLKWAGIQFRQSGQWLLKVPYQNQGYTATRTHQWENRNGDTGTAMLTVWTEKGRLFIHYLFEACLL</sequence>
<dbReference type="Pfam" id="PF03374">
    <property type="entry name" value="ANT"/>
    <property type="match status" value="1"/>
</dbReference>
<proteinExistence type="predicted"/>
<protein>
    <submittedName>
        <fullName evidence="2">Prophage antirepressor</fullName>
    </submittedName>
</protein>
<dbReference type="PROSITE" id="PS51750">
    <property type="entry name" value="BRO_N"/>
    <property type="match status" value="1"/>
</dbReference>
<dbReference type="InterPro" id="IPR003497">
    <property type="entry name" value="BRO_N_domain"/>
</dbReference>
<evidence type="ECO:0000313" key="2">
    <source>
        <dbReference type="EMBL" id="CUQ45727.1"/>
    </source>
</evidence>
<dbReference type="Pfam" id="PF02498">
    <property type="entry name" value="Bro-N"/>
    <property type="match status" value="1"/>
</dbReference>
<dbReference type="Proteomes" id="UP000095725">
    <property type="component" value="Unassembled WGS sequence"/>
</dbReference>
<evidence type="ECO:0000259" key="1">
    <source>
        <dbReference type="PROSITE" id="PS51750"/>
    </source>
</evidence>
<reference evidence="2 3" key="1">
    <citation type="submission" date="2015-09" db="EMBL/GenBank/DDBJ databases">
        <authorList>
            <consortium name="Pathogen Informatics"/>
        </authorList>
    </citation>
    <scope>NUCLEOTIDE SEQUENCE [LARGE SCALE GENOMIC DNA]</scope>
    <source>
        <strain evidence="2 3">2789STDY5834946</strain>
    </source>
</reference>
<evidence type="ECO:0000313" key="3">
    <source>
        <dbReference type="Proteomes" id="UP000095725"/>
    </source>
</evidence>
<dbReference type="AlphaFoldDB" id="A0A174WNG5"/>
<gene>
    <name evidence="2" type="ORF">ERS852558_03472</name>
</gene>
<dbReference type="EMBL" id="CZBL01000016">
    <property type="protein sequence ID" value="CUQ45727.1"/>
    <property type="molecule type" value="Genomic_DNA"/>
</dbReference>
<feature type="domain" description="Bro-N" evidence="1">
    <location>
        <begin position="1"/>
        <end position="106"/>
    </location>
</feature>
<dbReference type="InterPro" id="IPR005039">
    <property type="entry name" value="Ant_C"/>
</dbReference>
<dbReference type="PANTHER" id="PTHR36180:SF2">
    <property type="entry name" value="BRO FAMILY PROTEIN"/>
    <property type="match status" value="1"/>
</dbReference>